<dbReference type="PANTHER" id="PTHR30538">
    <property type="entry name" value="LYSINE 2,3-AMINOMUTASE-RELATED"/>
    <property type="match status" value="1"/>
</dbReference>
<name>A0A9D9IB06_9SPIO</name>
<feature type="domain" description="Radical SAM core" evidence="13">
    <location>
        <begin position="81"/>
        <end position="296"/>
    </location>
</feature>
<dbReference type="PANTHER" id="PTHR30538:SF1">
    <property type="entry name" value="L-LYSINE 2,3-AMINOMUTASE"/>
    <property type="match status" value="1"/>
</dbReference>
<comment type="similarity">
    <text evidence="3">Belongs to the radical SAM superfamily. KamA family.</text>
</comment>
<accession>A0A9D9IB06</accession>
<evidence type="ECO:0000259" key="13">
    <source>
        <dbReference type="PROSITE" id="PS51918"/>
    </source>
</evidence>
<dbReference type="InterPro" id="IPR003739">
    <property type="entry name" value="Lys_aminomutase/Glu_NH3_mut"/>
</dbReference>
<feature type="binding site" evidence="11">
    <location>
        <position position="102"/>
    </location>
    <ligand>
        <name>[4Fe-4S] cluster</name>
        <dbReference type="ChEBI" id="CHEBI:49883"/>
        <note>4Fe-4S-S-AdoMet</note>
    </ligand>
</feature>
<keyword evidence="9 11" id="KW-0411">Iron-sulfur</keyword>
<dbReference type="InterPro" id="IPR007197">
    <property type="entry name" value="rSAM"/>
</dbReference>
<dbReference type="EMBL" id="JADIMF010000057">
    <property type="protein sequence ID" value="MBO8468850.1"/>
    <property type="molecule type" value="Genomic_DNA"/>
</dbReference>
<evidence type="ECO:0000256" key="5">
    <source>
        <dbReference type="ARBA" id="ARBA00022691"/>
    </source>
</evidence>
<gene>
    <name evidence="14" type="ORF">IAA72_03590</name>
</gene>
<keyword evidence="10" id="KW-0413">Isomerase</keyword>
<evidence type="ECO:0000256" key="12">
    <source>
        <dbReference type="PIRSR" id="PIRSR603739-50"/>
    </source>
</evidence>
<reference evidence="14" key="1">
    <citation type="submission" date="2020-10" db="EMBL/GenBank/DDBJ databases">
        <authorList>
            <person name="Gilroy R."/>
        </authorList>
    </citation>
    <scope>NUCLEOTIDE SEQUENCE</scope>
    <source>
        <strain evidence="14">14700</strain>
    </source>
</reference>
<dbReference type="Pfam" id="PF04055">
    <property type="entry name" value="Radical_SAM"/>
    <property type="match status" value="1"/>
</dbReference>
<dbReference type="NCBIfam" id="TIGR00238">
    <property type="entry name" value="KamA family radical SAM protein"/>
    <property type="match status" value="1"/>
</dbReference>
<evidence type="ECO:0000256" key="7">
    <source>
        <dbReference type="ARBA" id="ARBA00022898"/>
    </source>
</evidence>
<evidence type="ECO:0000256" key="11">
    <source>
        <dbReference type="PIRSR" id="PIRSR004911-1"/>
    </source>
</evidence>
<sequence>MAISTLEELSEHITLTEDEKNWDKNGDNTLPLFISDHIIPLLSNPSIRRQFVPSAKENEDNECTLDPQMEEKHQNVIRLVHRYRNRAAFLTTDRCFAYCRHCFRRRFSGSEIGPASDKEISDAAIYISKHPEIKEVLLTGGDMFTLSDERIDFMLSEFRKHCPGVILRLCTRAVAVYPERFTDNLMSIIRKHLREGAPFYLMTQFNHPAELTDDAVKAVAAFVDMGIPAMNQSVLLKGVNDDAGTLTELSEKLLLSRIKPYYLFQGDPVRGTAHLRTSVSDGLEIEKELRKRLSGLGMPQYTIDLPKGGGKVILTHSYLICSDESTGKYIFETPEGGSRTYPE</sequence>
<keyword evidence="8" id="KW-0408">Iron</keyword>
<dbReference type="GO" id="GO:0016853">
    <property type="term" value="F:isomerase activity"/>
    <property type="evidence" value="ECO:0007669"/>
    <property type="project" value="UniProtKB-KW"/>
</dbReference>
<evidence type="ECO:0000256" key="6">
    <source>
        <dbReference type="ARBA" id="ARBA00022723"/>
    </source>
</evidence>
<keyword evidence="5" id="KW-0949">S-adenosyl-L-methionine</keyword>
<dbReference type="Proteomes" id="UP000810292">
    <property type="component" value="Unassembled WGS sequence"/>
</dbReference>
<dbReference type="PIRSF" id="PIRSF004911">
    <property type="entry name" value="DUF160"/>
    <property type="match status" value="1"/>
</dbReference>
<evidence type="ECO:0000256" key="3">
    <source>
        <dbReference type="ARBA" id="ARBA00008703"/>
    </source>
</evidence>
<keyword evidence="4 11" id="KW-0004">4Fe-4S</keyword>
<evidence type="ECO:0000256" key="2">
    <source>
        <dbReference type="ARBA" id="ARBA00001966"/>
    </source>
</evidence>
<dbReference type="InterPro" id="IPR025895">
    <property type="entry name" value="LAM_C_dom"/>
</dbReference>
<evidence type="ECO:0000256" key="10">
    <source>
        <dbReference type="ARBA" id="ARBA00023235"/>
    </source>
</evidence>
<dbReference type="InterPro" id="IPR058240">
    <property type="entry name" value="rSAM_sf"/>
</dbReference>
<dbReference type="Pfam" id="PF12544">
    <property type="entry name" value="LAM_C"/>
    <property type="match status" value="1"/>
</dbReference>
<dbReference type="GO" id="GO:0051539">
    <property type="term" value="F:4 iron, 4 sulfur cluster binding"/>
    <property type="evidence" value="ECO:0007669"/>
    <property type="project" value="UniProtKB-KW"/>
</dbReference>
<organism evidence="14 15">
    <name type="scientific">Candidatus Ornithospirochaeta stercoravium</name>
    <dbReference type="NCBI Taxonomy" id="2840897"/>
    <lineage>
        <taxon>Bacteria</taxon>
        <taxon>Pseudomonadati</taxon>
        <taxon>Spirochaetota</taxon>
        <taxon>Spirochaetia</taxon>
        <taxon>Spirochaetales</taxon>
        <taxon>Spirochaetaceae</taxon>
        <taxon>Spirochaetaceae incertae sedis</taxon>
        <taxon>Candidatus Ornithospirochaeta</taxon>
    </lineage>
</organism>
<comment type="cofactor">
    <cofactor evidence="1 12">
        <name>pyridoxal 5'-phosphate</name>
        <dbReference type="ChEBI" id="CHEBI:597326"/>
    </cofactor>
</comment>
<feature type="binding site" evidence="11">
    <location>
        <position position="99"/>
    </location>
    <ligand>
        <name>[4Fe-4S] cluster</name>
        <dbReference type="ChEBI" id="CHEBI:49883"/>
        <note>4Fe-4S-S-AdoMet</note>
    </ligand>
</feature>
<evidence type="ECO:0000256" key="1">
    <source>
        <dbReference type="ARBA" id="ARBA00001933"/>
    </source>
</evidence>
<proteinExistence type="inferred from homology"/>
<dbReference type="GO" id="GO:0046872">
    <property type="term" value="F:metal ion binding"/>
    <property type="evidence" value="ECO:0007669"/>
    <property type="project" value="UniProtKB-KW"/>
</dbReference>
<evidence type="ECO:0000313" key="15">
    <source>
        <dbReference type="Proteomes" id="UP000810292"/>
    </source>
</evidence>
<evidence type="ECO:0000256" key="8">
    <source>
        <dbReference type="ARBA" id="ARBA00023004"/>
    </source>
</evidence>
<keyword evidence="7 12" id="KW-0663">Pyridoxal phosphate</keyword>
<dbReference type="SFLD" id="SFLDS00029">
    <property type="entry name" value="Radical_SAM"/>
    <property type="match status" value="1"/>
</dbReference>
<dbReference type="PROSITE" id="PS51918">
    <property type="entry name" value="RADICAL_SAM"/>
    <property type="match status" value="1"/>
</dbReference>
<dbReference type="SUPFAM" id="SSF102114">
    <property type="entry name" value="Radical SAM enzymes"/>
    <property type="match status" value="1"/>
</dbReference>
<comment type="caution">
    <text evidence="14">The sequence shown here is derived from an EMBL/GenBank/DDBJ whole genome shotgun (WGS) entry which is preliminary data.</text>
</comment>
<dbReference type="CDD" id="cd01335">
    <property type="entry name" value="Radical_SAM"/>
    <property type="match status" value="1"/>
</dbReference>
<evidence type="ECO:0000256" key="4">
    <source>
        <dbReference type="ARBA" id="ARBA00022485"/>
    </source>
</evidence>
<reference evidence="14" key="2">
    <citation type="journal article" date="2021" name="PeerJ">
        <title>Extensive microbial diversity within the chicken gut microbiome revealed by metagenomics and culture.</title>
        <authorList>
            <person name="Gilroy R."/>
            <person name="Ravi A."/>
            <person name="Getino M."/>
            <person name="Pursley I."/>
            <person name="Horton D.L."/>
            <person name="Alikhan N.F."/>
            <person name="Baker D."/>
            <person name="Gharbi K."/>
            <person name="Hall N."/>
            <person name="Watson M."/>
            <person name="Adriaenssens E.M."/>
            <person name="Foster-Nyarko E."/>
            <person name="Jarju S."/>
            <person name="Secka A."/>
            <person name="Antonio M."/>
            <person name="Oren A."/>
            <person name="Chaudhuri R.R."/>
            <person name="La Ragione R."/>
            <person name="Hildebrand F."/>
            <person name="Pallen M.J."/>
        </authorList>
    </citation>
    <scope>NUCLEOTIDE SEQUENCE</scope>
    <source>
        <strain evidence="14">14700</strain>
    </source>
</reference>
<comment type="cofactor">
    <cofactor evidence="2">
        <name>[4Fe-4S] cluster</name>
        <dbReference type="ChEBI" id="CHEBI:49883"/>
    </cofactor>
</comment>
<keyword evidence="6 11" id="KW-0479">Metal-binding</keyword>
<feature type="modified residue" description="N6-(pyridoxal phosphate)lysine" evidence="12">
    <location>
        <position position="311"/>
    </location>
</feature>
<evidence type="ECO:0000313" key="14">
    <source>
        <dbReference type="EMBL" id="MBO8468850.1"/>
    </source>
</evidence>
<evidence type="ECO:0000256" key="9">
    <source>
        <dbReference type="ARBA" id="ARBA00023014"/>
    </source>
</evidence>
<protein>
    <submittedName>
        <fullName evidence="14">KamA family radical SAM protein</fullName>
    </submittedName>
</protein>
<dbReference type="InterPro" id="IPR013785">
    <property type="entry name" value="Aldolase_TIM"/>
</dbReference>
<dbReference type="SFLD" id="SFLDG01070">
    <property type="entry name" value="PLP-dependent"/>
    <property type="match status" value="1"/>
</dbReference>
<feature type="binding site" evidence="11">
    <location>
        <position position="95"/>
    </location>
    <ligand>
        <name>[4Fe-4S] cluster</name>
        <dbReference type="ChEBI" id="CHEBI:49883"/>
        <note>4Fe-4S-S-AdoMet</note>
    </ligand>
</feature>
<dbReference type="Gene3D" id="3.20.20.70">
    <property type="entry name" value="Aldolase class I"/>
    <property type="match status" value="1"/>
</dbReference>
<dbReference type="AlphaFoldDB" id="A0A9D9IB06"/>